<reference evidence="2" key="1">
    <citation type="submission" date="2019-10" db="EMBL/GenBank/DDBJ databases">
        <authorList>
            <person name="Anand A."/>
            <person name="Kumar S."/>
            <person name="Shih M.D."/>
            <person name="Wu H.P."/>
            <person name="Tawfiq A.A."/>
            <person name="Hsing Y.I."/>
        </authorList>
    </citation>
    <scope>NUCLEOTIDE SEQUENCE</scope>
    <source>
        <strain evidence="2">NIG104534</strain>
        <tissue evidence="2">Developing seed</tissue>
    </source>
</reference>
<name>A0A7D5Q1F6_NIGSA</name>
<dbReference type="Gene3D" id="3.40.50.1820">
    <property type="entry name" value="alpha/beta hydrolase"/>
    <property type="match status" value="1"/>
</dbReference>
<dbReference type="InterPro" id="IPR029058">
    <property type="entry name" value="AB_hydrolase_fold"/>
</dbReference>
<dbReference type="AlphaFoldDB" id="A0A7D5Q1F6"/>
<dbReference type="Pfam" id="PF07859">
    <property type="entry name" value="Abhydrolase_3"/>
    <property type="match status" value="1"/>
</dbReference>
<evidence type="ECO:0000259" key="1">
    <source>
        <dbReference type="Pfam" id="PF07859"/>
    </source>
</evidence>
<dbReference type="EMBL" id="MN605860">
    <property type="protein sequence ID" value="QLI42754.1"/>
    <property type="molecule type" value="mRNA"/>
</dbReference>
<dbReference type="SUPFAM" id="SSF53474">
    <property type="entry name" value="alpha/beta-Hydrolases"/>
    <property type="match status" value="1"/>
</dbReference>
<feature type="domain" description="Alpha/beta hydrolase fold-3" evidence="1">
    <location>
        <begin position="28"/>
        <end position="246"/>
    </location>
</feature>
<dbReference type="PANTHER" id="PTHR23024">
    <property type="entry name" value="ARYLACETAMIDE DEACETYLASE"/>
    <property type="match status" value="1"/>
</dbReference>
<organism evidence="2">
    <name type="scientific">Nigella sativa</name>
    <name type="common">Black cumin</name>
    <dbReference type="NCBI Taxonomy" id="555479"/>
    <lineage>
        <taxon>Eukaryota</taxon>
        <taxon>Viridiplantae</taxon>
        <taxon>Streptophyta</taxon>
        <taxon>Embryophyta</taxon>
        <taxon>Tracheophyta</taxon>
        <taxon>Spermatophyta</taxon>
        <taxon>Magnoliopsida</taxon>
        <taxon>Ranunculales</taxon>
        <taxon>Ranunculaceae</taxon>
        <taxon>Ranunculoideae</taxon>
        <taxon>Nigelleae</taxon>
        <taxon>Nigella</taxon>
    </lineage>
</organism>
<dbReference type="InterPro" id="IPR013094">
    <property type="entry name" value="AB_hydrolase_3"/>
</dbReference>
<accession>A0A7D5Q1F6</accession>
<protein>
    <submittedName>
        <fullName evidence="2">Alpha/beta hydrolase fold-3-like protein</fullName>
    </submittedName>
</protein>
<proteinExistence type="evidence at transcript level"/>
<dbReference type="GO" id="GO:0016787">
    <property type="term" value="F:hydrolase activity"/>
    <property type="evidence" value="ECO:0007669"/>
    <property type="project" value="UniProtKB-KW"/>
</dbReference>
<keyword evidence="2" id="KW-0378">Hydrolase</keyword>
<dbReference type="InterPro" id="IPR050466">
    <property type="entry name" value="Carboxylest/Gibb_receptor"/>
</dbReference>
<dbReference type="PANTHER" id="PTHR23024:SF24">
    <property type="entry name" value="ALPHA_BETA HYDROLASE FOLD-3 DOMAIN-CONTAINING PROTEIN"/>
    <property type="match status" value="1"/>
</dbReference>
<evidence type="ECO:0000313" key="2">
    <source>
        <dbReference type="EMBL" id="QLI42754.1"/>
    </source>
</evidence>
<sequence length="273" mass="31078">MVIDSTKNLWFRLFVPINVPKDTKLPVLVFFHGGGFTYFSPDLKEYDSLGRRFALEAQTIVVSVNYRLAPESKYPAQYEDGFDTLKYLDTMKDLPENADLKRCFVAGDSAGGNIAHHVACKFARKEHQFHDLNVIGLISMQPFFGGEERTESEMRLKDVPFVAIDKTDWHWKAFLPEGENRDHEAANVFGPKSVGVSHLEDFPPTLVFVGGFDPLQDWQKLYYEGLKKSGKDVRLIEYPDTIHAFYVFPDLPQSSLLMAEVAEFLRSNDGIKS</sequence>